<dbReference type="Proteomes" id="UP001603978">
    <property type="component" value="Unassembled WGS sequence"/>
</dbReference>
<name>A0ABW7AT23_9ACTN</name>
<evidence type="ECO:0000313" key="3">
    <source>
        <dbReference type="Proteomes" id="UP001603978"/>
    </source>
</evidence>
<comment type="caution">
    <text evidence="2">The sequence shown here is derived from an EMBL/GenBank/DDBJ whole genome shotgun (WGS) entry which is preliminary data.</text>
</comment>
<proteinExistence type="predicted"/>
<dbReference type="RefSeq" id="WP_393173759.1">
    <property type="nucleotide sequence ID" value="NZ_JBICRM010000034.1"/>
</dbReference>
<evidence type="ECO:0000313" key="2">
    <source>
        <dbReference type="EMBL" id="MFG1709208.1"/>
    </source>
</evidence>
<keyword evidence="3" id="KW-1185">Reference proteome</keyword>
<keyword evidence="1" id="KW-1133">Transmembrane helix</keyword>
<reference evidence="2 3" key="1">
    <citation type="submission" date="2024-10" db="EMBL/GenBank/DDBJ databases">
        <authorList>
            <person name="Topkara A.R."/>
            <person name="Saygin H."/>
        </authorList>
    </citation>
    <scope>NUCLEOTIDE SEQUENCE [LARGE SCALE GENOMIC DNA]</scope>
    <source>
        <strain evidence="2 3">M3C6</strain>
    </source>
</reference>
<organism evidence="2 3">
    <name type="scientific">Nonomuraea marmarensis</name>
    <dbReference type="NCBI Taxonomy" id="3351344"/>
    <lineage>
        <taxon>Bacteria</taxon>
        <taxon>Bacillati</taxon>
        <taxon>Actinomycetota</taxon>
        <taxon>Actinomycetes</taxon>
        <taxon>Streptosporangiales</taxon>
        <taxon>Streptosporangiaceae</taxon>
        <taxon>Nonomuraea</taxon>
    </lineage>
</organism>
<gene>
    <name evidence="2" type="ORF">ACFLIM_39060</name>
</gene>
<evidence type="ECO:0000256" key="1">
    <source>
        <dbReference type="SAM" id="Phobius"/>
    </source>
</evidence>
<protein>
    <submittedName>
        <fullName evidence="2">Uncharacterized protein</fullName>
    </submittedName>
</protein>
<sequence>MDSVVKLVEALVWPAVVVFAIYYLVRMFKEPLTKLLDFRFQNLSLNFLGAELNVAAREALEPSPEDAETAVDVATQREADEARQKRREIAQMIERATQGQGLSSRERSTLLLDAQRRMHFMGVGSANLDALVQRYLYQVWYEESVGQHGPGTT</sequence>
<accession>A0ABW7AT23</accession>
<keyword evidence="1" id="KW-0812">Transmembrane</keyword>
<dbReference type="EMBL" id="JBICRM010000034">
    <property type="protein sequence ID" value="MFG1709208.1"/>
    <property type="molecule type" value="Genomic_DNA"/>
</dbReference>
<keyword evidence="1" id="KW-0472">Membrane</keyword>
<feature type="transmembrane region" description="Helical" evidence="1">
    <location>
        <begin position="6"/>
        <end position="25"/>
    </location>
</feature>